<accession>A0ABR1T946</accession>
<evidence type="ECO:0000313" key="1">
    <source>
        <dbReference type="EMBL" id="KAK8042349.1"/>
    </source>
</evidence>
<keyword evidence="2" id="KW-1185">Reference proteome</keyword>
<dbReference type="RefSeq" id="XP_066709202.1">
    <property type="nucleotide sequence ID" value="XM_066864241.1"/>
</dbReference>
<proteinExistence type="predicted"/>
<dbReference type="EMBL" id="JAQQWL010000013">
    <property type="protein sequence ID" value="KAK8042349.1"/>
    <property type="molecule type" value="Genomic_DNA"/>
</dbReference>
<sequence length="132" mass="14910">MKFVVPPEGGLPGNYTGNSNYVVGETMNISWVGGSVGKTYNLVMFQDMNPDSVHSAQQFWASRDERRRAWGFCVDDGERFWGSSRADSKRRFGPRHREHGQQNWDWLRRGYTCGNSGRNTDWGVVAAQSSSA</sequence>
<gene>
    <name evidence="1" type="ORF">PG994_012832</name>
</gene>
<organism evidence="1 2">
    <name type="scientific">Apiospora phragmitis</name>
    <dbReference type="NCBI Taxonomy" id="2905665"/>
    <lineage>
        <taxon>Eukaryota</taxon>
        <taxon>Fungi</taxon>
        <taxon>Dikarya</taxon>
        <taxon>Ascomycota</taxon>
        <taxon>Pezizomycotina</taxon>
        <taxon>Sordariomycetes</taxon>
        <taxon>Xylariomycetidae</taxon>
        <taxon>Amphisphaeriales</taxon>
        <taxon>Apiosporaceae</taxon>
        <taxon>Apiospora</taxon>
    </lineage>
</organism>
<dbReference type="GeneID" id="92097304"/>
<reference evidence="1 2" key="1">
    <citation type="submission" date="2023-01" db="EMBL/GenBank/DDBJ databases">
        <title>Analysis of 21 Apiospora genomes using comparative genomics revels a genus with tremendous synthesis potential of carbohydrate active enzymes and secondary metabolites.</title>
        <authorList>
            <person name="Sorensen T."/>
        </authorList>
    </citation>
    <scope>NUCLEOTIDE SEQUENCE [LARGE SCALE GENOMIC DNA]</scope>
    <source>
        <strain evidence="1 2">CBS 135458</strain>
    </source>
</reference>
<dbReference type="Proteomes" id="UP001480595">
    <property type="component" value="Unassembled WGS sequence"/>
</dbReference>
<protein>
    <submittedName>
        <fullName evidence="1">Uncharacterized protein</fullName>
    </submittedName>
</protein>
<comment type="caution">
    <text evidence="1">The sequence shown here is derived from an EMBL/GenBank/DDBJ whole genome shotgun (WGS) entry which is preliminary data.</text>
</comment>
<evidence type="ECO:0000313" key="2">
    <source>
        <dbReference type="Proteomes" id="UP001480595"/>
    </source>
</evidence>
<name>A0ABR1T946_9PEZI</name>